<keyword evidence="2" id="KW-1185">Reference proteome</keyword>
<protein>
    <submittedName>
        <fullName evidence="1">Uncharacterized protein</fullName>
    </submittedName>
</protein>
<evidence type="ECO:0000313" key="2">
    <source>
        <dbReference type="Proteomes" id="UP000245081"/>
    </source>
</evidence>
<dbReference type="EMBL" id="BDOQ01000003">
    <property type="protein sequence ID" value="GBG13276.1"/>
    <property type="molecule type" value="Genomic_DNA"/>
</dbReference>
<evidence type="ECO:0000313" key="1">
    <source>
        <dbReference type="EMBL" id="GBG13276.1"/>
    </source>
</evidence>
<sequence>MQKFSLDVQALQKADLYVSFQMQGMDMGPNRYRLLWNGKQWHADVMLPACVRGRHDWLLRLETGDRVYDIPFVSQ</sequence>
<dbReference type="AlphaFoldDB" id="A0A2R5F4C5"/>
<dbReference type="Proteomes" id="UP000245081">
    <property type="component" value="Unassembled WGS sequence"/>
</dbReference>
<organism evidence="1 2">
    <name type="scientific">Novimethylophilus kurashikiensis</name>
    <dbReference type="NCBI Taxonomy" id="1825523"/>
    <lineage>
        <taxon>Bacteria</taxon>
        <taxon>Pseudomonadati</taxon>
        <taxon>Pseudomonadota</taxon>
        <taxon>Betaproteobacteria</taxon>
        <taxon>Nitrosomonadales</taxon>
        <taxon>Methylophilaceae</taxon>
        <taxon>Novimethylophilus</taxon>
    </lineage>
</organism>
<accession>A0A2R5F4C5</accession>
<proteinExistence type="predicted"/>
<dbReference type="OrthoDB" id="9134483at2"/>
<reference evidence="1 2" key="1">
    <citation type="journal article" date="2018" name="Environ. Microbiol.">
        <title>Isolation and genomic characterization of Novimethylophilus kurashikiensis gen. nov. sp. nov., a new lanthanide-dependent methylotrophic species of Methylophilaceae.</title>
        <authorList>
            <person name="Lv H."/>
            <person name="Sahin N."/>
            <person name="Tani A."/>
        </authorList>
    </citation>
    <scope>NUCLEOTIDE SEQUENCE [LARGE SCALE GENOMIC DNA]</scope>
    <source>
        <strain evidence="1 2">La2-4</strain>
    </source>
</reference>
<gene>
    <name evidence="1" type="ORF">NMK_0821</name>
</gene>
<comment type="caution">
    <text evidence="1">The sequence shown here is derived from an EMBL/GenBank/DDBJ whole genome shotgun (WGS) entry which is preliminary data.</text>
</comment>
<dbReference type="RefSeq" id="WP_109014498.1">
    <property type="nucleotide sequence ID" value="NZ_BDOQ01000003.1"/>
</dbReference>
<name>A0A2R5F4C5_9PROT</name>